<dbReference type="AlphaFoldDB" id="A0A0R3SNS4"/>
<accession>A0A0R3SNS4</accession>
<name>A0A0R3SNS4_HYMDI</name>
<evidence type="ECO:0000313" key="3">
    <source>
        <dbReference type="Proteomes" id="UP000274504"/>
    </source>
</evidence>
<reference evidence="4" key="1">
    <citation type="submission" date="2017-02" db="UniProtKB">
        <authorList>
            <consortium name="WormBaseParasite"/>
        </authorList>
    </citation>
    <scope>IDENTIFICATION</scope>
</reference>
<feature type="compositionally biased region" description="Low complexity" evidence="1">
    <location>
        <begin position="200"/>
        <end position="211"/>
    </location>
</feature>
<evidence type="ECO:0000313" key="4">
    <source>
        <dbReference type="WBParaSite" id="HDID_0000658901-mRNA-1"/>
    </source>
</evidence>
<dbReference type="WBParaSite" id="HDID_0000658901-mRNA-1">
    <property type="protein sequence ID" value="HDID_0000658901-mRNA-1"/>
    <property type="gene ID" value="HDID_0000658901"/>
</dbReference>
<feature type="compositionally biased region" description="Basic residues" evidence="1">
    <location>
        <begin position="222"/>
        <end position="240"/>
    </location>
</feature>
<dbReference type="EMBL" id="UYSG01006178">
    <property type="protein sequence ID" value="VDL58905.1"/>
    <property type="molecule type" value="Genomic_DNA"/>
</dbReference>
<feature type="compositionally biased region" description="Acidic residues" evidence="1">
    <location>
        <begin position="1"/>
        <end position="19"/>
    </location>
</feature>
<feature type="region of interest" description="Disordered" evidence="1">
    <location>
        <begin position="1"/>
        <end position="134"/>
    </location>
</feature>
<evidence type="ECO:0000313" key="2">
    <source>
        <dbReference type="EMBL" id="VDL58905.1"/>
    </source>
</evidence>
<organism evidence="4">
    <name type="scientific">Hymenolepis diminuta</name>
    <name type="common">Rat tapeworm</name>
    <dbReference type="NCBI Taxonomy" id="6216"/>
    <lineage>
        <taxon>Eukaryota</taxon>
        <taxon>Metazoa</taxon>
        <taxon>Spiralia</taxon>
        <taxon>Lophotrochozoa</taxon>
        <taxon>Platyhelminthes</taxon>
        <taxon>Cestoda</taxon>
        <taxon>Eucestoda</taxon>
        <taxon>Cyclophyllidea</taxon>
        <taxon>Hymenolepididae</taxon>
        <taxon>Hymenolepis</taxon>
    </lineage>
</organism>
<feature type="compositionally biased region" description="Polar residues" evidence="1">
    <location>
        <begin position="212"/>
        <end position="221"/>
    </location>
</feature>
<evidence type="ECO:0000256" key="1">
    <source>
        <dbReference type="SAM" id="MobiDB-lite"/>
    </source>
</evidence>
<proteinExistence type="predicted"/>
<feature type="region of interest" description="Disordered" evidence="1">
    <location>
        <begin position="189"/>
        <end position="250"/>
    </location>
</feature>
<dbReference type="Proteomes" id="UP000274504">
    <property type="component" value="Unassembled WGS sequence"/>
</dbReference>
<reference evidence="2 3" key="2">
    <citation type="submission" date="2018-11" db="EMBL/GenBank/DDBJ databases">
        <authorList>
            <consortium name="Pathogen Informatics"/>
        </authorList>
    </citation>
    <scope>NUCLEOTIDE SEQUENCE [LARGE SCALE GENOMIC DNA]</scope>
</reference>
<feature type="compositionally biased region" description="Acidic residues" evidence="1">
    <location>
        <begin position="92"/>
        <end position="105"/>
    </location>
</feature>
<sequence>VDNGQDAEEEKEEGEEEEISESKESPEEEGEEPVMGEMENPSEDVDNGQDAEEEKEEGVEKVSGSNENSEGGDEEAIILYPSCPIGNVDGQVCEEEKDDGEEDFEDNKSPEGENMEPMTLEMESPTGDVDIPVADENAGEEYDGMSNQAMKLEQGFEIEDSEVFPSSEPIEDEKSDQYDEISMHTPGVRPIAELNHPTGDLDTSSTDLISDQAKNLNNPISHQRHRPRHGRRHRRRMAHHNMRETASTQN</sequence>
<protein>
    <submittedName>
        <fullName evidence="4">ELM2 domain-containing protein</fullName>
    </submittedName>
</protein>
<gene>
    <name evidence="2" type="ORF">HDID_LOCUS6587</name>
</gene>
<feature type="compositionally biased region" description="Acidic residues" evidence="1">
    <location>
        <begin position="26"/>
        <end position="57"/>
    </location>
</feature>